<dbReference type="AlphaFoldDB" id="A0A1E7FRX1"/>
<dbReference type="OrthoDB" id="1898734at2759"/>
<dbReference type="PANTHER" id="PTHR43248:SF2">
    <property type="entry name" value="PROLYL AMINOPEPTIDASE"/>
    <property type="match status" value="1"/>
</dbReference>
<dbReference type="PANTHER" id="PTHR43248">
    <property type="entry name" value="2-SUCCINYL-6-HYDROXY-2,4-CYCLOHEXADIENE-1-CARBOXYLATE SYNTHASE"/>
    <property type="match status" value="1"/>
</dbReference>
<dbReference type="Proteomes" id="UP000095751">
    <property type="component" value="Unassembled WGS sequence"/>
</dbReference>
<sequence>MFIYLQGGPGFGAPTPVVGLDFAAKGSSWGSAALDRYQRVVLMDQRGTGSSTPITKQSLEQRFPDLFMLDDFSKSRDDATKFMSQFRADNIVRDAEIIREALMLPPSIDDDNKKSEEIDAASLPRPWGGSLGQSFGGFCTMTYLSMIKHPPKVSLFTGGIAPMLANNAVDVYTSLWNKIRERNLRYYDMYPGDIALVKTIVRKLLEAEKEGTPIQLLSGGKLTARRFLQLGMMLGGGASSFASMHKLFSSAFLQSTTGGEVHEEFTRGFLKTVENEQSFDETPLYFILHESIYADGNRRKEEKSIDIATKWSANSAYETKVHSRSGEETEYDYRLTSLEDNNRPVLFFGEMVFPWMTEDYKELGGIGLTELSHALAKKDDWGPLYDADHMRAVLDDGRTRSAAAIYYDDMYVDFDNCMKVTSRNGPLEKCKVYITNEYQHSGLRDDGAAIFSKLHGMATGSIRTPS</sequence>
<evidence type="ECO:0000313" key="3">
    <source>
        <dbReference type="EMBL" id="OEU20921.1"/>
    </source>
</evidence>
<evidence type="ECO:0000256" key="2">
    <source>
        <dbReference type="ARBA" id="ARBA00022801"/>
    </source>
</evidence>
<dbReference type="Gene3D" id="3.40.50.1820">
    <property type="entry name" value="alpha/beta hydrolase"/>
    <property type="match status" value="1"/>
</dbReference>
<keyword evidence="4" id="KW-1185">Reference proteome</keyword>
<evidence type="ECO:0000313" key="4">
    <source>
        <dbReference type="Proteomes" id="UP000095751"/>
    </source>
</evidence>
<keyword evidence="2" id="KW-0378">Hydrolase</keyword>
<dbReference type="InterPro" id="IPR029058">
    <property type="entry name" value="AB_hydrolase_fold"/>
</dbReference>
<accession>A0A1E7FRX1</accession>
<protein>
    <recommendedName>
        <fullName evidence="5">Alpha/beta-hydrolase</fullName>
    </recommendedName>
</protein>
<dbReference type="InParanoid" id="A0A1E7FRX1"/>
<proteinExistence type="inferred from homology"/>
<dbReference type="EMBL" id="KV784354">
    <property type="protein sequence ID" value="OEU20921.1"/>
    <property type="molecule type" value="Genomic_DNA"/>
</dbReference>
<evidence type="ECO:0000256" key="1">
    <source>
        <dbReference type="ARBA" id="ARBA00010088"/>
    </source>
</evidence>
<evidence type="ECO:0008006" key="5">
    <source>
        <dbReference type="Google" id="ProtNLM"/>
    </source>
</evidence>
<comment type="similarity">
    <text evidence="1">Belongs to the peptidase S33 family.</text>
</comment>
<name>A0A1E7FRX1_9STRA</name>
<dbReference type="SUPFAM" id="SSF53474">
    <property type="entry name" value="alpha/beta-Hydrolases"/>
    <property type="match status" value="1"/>
</dbReference>
<dbReference type="InterPro" id="IPR051601">
    <property type="entry name" value="Serine_prot/Carboxylest_S33"/>
</dbReference>
<reference evidence="3 4" key="1">
    <citation type="submission" date="2016-09" db="EMBL/GenBank/DDBJ databases">
        <title>Extensive genetic diversity and differential bi-allelic expression allows diatom success in the polar Southern Ocean.</title>
        <authorList>
            <consortium name="DOE Joint Genome Institute"/>
            <person name="Mock T."/>
            <person name="Otillar R.P."/>
            <person name="Strauss J."/>
            <person name="Dupont C."/>
            <person name="Frickenhaus S."/>
            <person name="Maumus F."/>
            <person name="Mcmullan M."/>
            <person name="Sanges R."/>
            <person name="Schmutz J."/>
            <person name="Toseland A."/>
            <person name="Valas R."/>
            <person name="Veluchamy A."/>
            <person name="Ward B.J."/>
            <person name="Allen A."/>
            <person name="Barry K."/>
            <person name="Falciatore A."/>
            <person name="Ferrante M."/>
            <person name="Fortunato A.E."/>
            <person name="Gloeckner G."/>
            <person name="Gruber A."/>
            <person name="Hipkin R."/>
            <person name="Janech M."/>
            <person name="Kroth P."/>
            <person name="Leese F."/>
            <person name="Lindquist E."/>
            <person name="Lyon B.R."/>
            <person name="Martin J."/>
            <person name="Mayer C."/>
            <person name="Parker M."/>
            <person name="Quesneville H."/>
            <person name="Raymond J."/>
            <person name="Uhlig C."/>
            <person name="Valentin K.U."/>
            <person name="Worden A.Z."/>
            <person name="Armbrust E.V."/>
            <person name="Bowler C."/>
            <person name="Green B."/>
            <person name="Moulton V."/>
            <person name="Van Oosterhout C."/>
            <person name="Grigoriev I."/>
        </authorList>
    </citation>
    <scope>NUCLEOTIDE SEQUENCE [LARGE SCALE GENOMIC DNA]</scope>
    <source>
        <strain evidence="3 4">CCMP1102</strain>
    </source>
</reference>
<dbReference type="KEGG" id="fcy:FRACYDRAFT_180802"/>
<organism evidence="3 4">
    <name type="scientific">Fragilariopsis cylindrus CCMP1102</name>
    <dbReference type="NCBI Taxonomy" id="635003"/>
    <lineage>
        <taxon>Eukaryota</taxon>
        <taxon>Sar</taxon>
        <taxon>Stramenopiles</taxon>
        <taxon>Ochrophyta</taxon>
        <taxon>Bacillariophyta</taxon>
        <taxon>Bacillariophyceae</taxon>
        <taxon>Bacillariophycidae</taxon>
        <taxon>Bacillariales</taxon>
        <taxon>Bacillariaceae</taxon>
        <taxon>Fragilariopsis</taxon>
    </lineage>
</organism>
<dbReference type="GO" id="GO:0016787">
    <property type="term" value="F:hydrolase activity"/>
    <property type="evidence" value="ECO:0007669"/>
    <property type="project" value="UniProtKB-KW"/>
</dbReference>
<gene>
    <name evidence="3" type="ORF">FRACYDRAFT_180802</name>
</gene>